<dbReference type="GeneID" id="19417542"/>
<dbReference type="AlphaFoldDB" id="R7S6J3"/>
<reference evidence="3" key="1">
    <citation type="journal article" date="2012" name="Science">
        <title>The Paleozoic origin of enzymatic lignin decomposition reconstructed from 31 fungal genomes.</title>
        <authorList>
            <person name="Floudas D."/>
            <person name="Binder M."/>
            <person name="Riley R."/>
            <person name="Barry K."/>
            <person name="Blanchette R.A."/>
            <person name="Henrissat B."/>
            <person name="Martinez A.T."/>
            <person name="Otillar R."/>
            <person name="Spatafora J.W."/>
            <person name="Yadav J.S."/>
            <person name="Aerts A."/>
            <person name="Benoit I."/>
            <person name="Boyd A."/>
            <person name="Carlson A."/>
            <person name="Copeland A."/>
            <person name="Coutinho P.M."/>
            <person name="de Vries R.P."/>
            <person name="Ferreira P."/>
            <person name="Findley K."/>
            <person name="Foster B."/>
            <person name="Gaskell J."/>
            <person name="Glotzer D."/>
            <person name="Gorecki P."/>
            <person name="Heitman J."/>
            <person name="Hesse C."/>
            <person name="Hori C."/>
            <person name="Igarashi K."/>
            <person name="Jurgens J.A."/>
            <person name="Kallen N."/>
            <person name="Kersten P."/>
            <person name="Kohler A."/>
            <person name="Kuees U."/>
            <person name="Kumar T.K.A."/>
            <person name="Kuo A."/>
            <person name="LaButti K."/>
            <person name="Larrondo L.F."/>
            <person name="Lindquist E."/>
            <person name="Ling A."/>
            <person name="Lombard V."/>
            <person name="Lucas S."/>
            <person name="Lundell T."/>
            <person name="Martin R."/>
            <person name="McLaughlin D.J."/>
            <person name="Morgenstern I."/>
            <person name="Morin E."/>
            <person name="Murat C."/>
            <person name="Nagy L.G."/>
            <person name="Nolan M."/>
            <person name="Ohm R.A."/>
            <person name="Patyshakuliyeva A."/>
            <person name="Rokas A."/>
            <person name="Ruiz-Duenas F.J."/>
            <person name="Sabat G."/>
            <person name="Salamov A."/>
            <person name="Samejima M."/>
            <person name="Schmutz J."/>
            <person name="Slot J.C."/>
            <person name="St John F."/>
            <person name="Stenlid J."/>
            <person name="Sun H."/>
            <person name="Sun S."/>
            <person name="Syed K."/>
            <person name="Tsang A."/>
            <person name="Wiebenga A."/>
            <person name="Young D."/>
            <person name="Pisabarro A."/>
            <person name="Eastwood D.C."/>
            <person name="Martin F."/>
            <person name="Cullen D."/>
            <person name="Grigoriev I.V."/>
            <person name="Hibbett D.S."/>
        </authorList>
    </citation>
    <scope>NUCLEOTIDE SEQUENCE [LARGE SCALE GENOMIC DNA]</scope>
    <source>
        <strain evidence="3">FP-101664</strain>
    </source>
</reference>
<evidence type="ECO:0000313" key="2">
    <source>
        <dbReference type="EMBL" id="EIW51185.1"/>
    </source>
</evidence>
<keyword evidence="3" id="KW-1185">Reference proteome</keyword>
<sequence length="88" mass="10043">MPMKNPTLEKKIQDIEKDEKKRRSRAARFAAQKHKREGDSRRQVIARIINKAKQETKPARQAHTPSVVDGDFINDCGAEGTTAWTIQD</sequence>
<proteinExistence type="predicted"/>
<accession>R7S6J3</accession>
<dbReference type="KEGG" id="tvs:TRAVEDRAFT_54803"/>
<evidence type="ECO:0000313" key="3">
    <source>
        <dbReference type="Proteomes" id="UP000054317"/>
    </source>
</evidence>
<feature type="region of interest" description="Disordered" evidence="1">
    <location>
        <begin position="1"/>
        <end position="41"/>
    </location>
</feature>
<dbReference type="Proteomes" id="UP000054317">
    <property type="component" value="Unassembled WGS sequence"/>
</dbReference>
<feature type="compositionally biased region" description="Basic residues" evidence="1">
    <location>
        <begin position="22"/>
        <end position="35"/>
    </location>
</feature>
<dbReference type="EMBL" id="JH711974">
    <property type="protein sequence ID" value="EIW51185.1"/>
    <property type="molecule type" value="Genomic_DNA"/>
</dbReference>
<organism evidence="2 3">
    <name type="scientific">Trametes versicolor (strain FP-101664)</name>
    <name type="common">White-rot fungus</name>
    <name type="synonym">Coriolus versicolor</name>
    <dbReference type="NCBI Taxonomy" id="717944"/>
    <lineage>
        <taxon>Eukaryota</taxon>
        <taxon>Fungi</taxon>
        <taxon>Dikarya</taxon>
        <taxon>Basidiomycota</taxon>
        <taxon>Agaricomycotina</taxon>
        <taxon>Agaricomycetes</taxon>
        <taxon>Polyporales</taxon>
        <taxon>Polyporaceae</taxon>
        <taxon>Trametes</taxon>
    </lineage>
</organism>
<gene>
    <name evidence="2" type="ORF">TRAVEDRAFT_54803</name>
</gene>
<name>R7S6J3_TRAVS</name>
<evidence type="ECO:0000256" key="1">
    <source>
        <dbReference type="SAM" id="MobiDB-lite"/>
    </source>
</evidence>
<feature type="compositionally biased region" description="Basic and acidic residues" evidence="1">
    <location>
        <begin position="7"/>
        <end position="21"/>
    </location>
</feature>
<dbReference type="RefSeq" id="XP_008045930.1">
    <property type="nucleotide sequence ID" value="XM_008047739.1"/>
</dbReference>
<protein>
    <submittedName>
        <fullName evidence="2">Uncharacterized protein</fullName>
    </submittedName>
</protein>